<name>A0A2P5WBX0_GOSBA</name>
<dbReference type="EMBL" id="KZ668227">
    <property type="protein sequence ID" value="PPR88579.1"/>
    <property type="molecule type" value="Genomic_DNA"/>
</dbReference>
<sequence length="237" mass="26630">MDTTLRERDGPQIQRTTNGFEACCSRIPNATTRPSERCKSRNPMLLTELRGMRFAVLTATQLRGRAVFPIQRLTNRLRGTCWFPDQTRTHGLRERYGSPDQQLRAAPESTAVRGPSGYHGARVAGLRRSQSFAIGVRRACRNGASTDFRGVVGFRSPNLRAPEEPCDCRIQRPYRSSESCQFVVTTAYEAPVAWIQWYHGLREARLVPGSTGPENEGFPSLPYLSFPIVLESPPDPY</sequence>
<gene>
    <name evidence="1" type="ORF">GOBAR_AA32092</name>
</gene>
<organism evidence="1 2">
    <name type="scientific">Gossypium barbadense</name>
    <name type="common">Sea Island cotton</name>
    <name type="synonym">Hibiscus barbadensis</name>
    <dbReference type="NCBI Taxonomy" id="3634"/>
    <lineage>
        <taxon>Eukaryota</taxon>
        <taxon>Viridiplantae</taxon>
        <taxon>Streptophyta</taxon>
        <taxon>Embryophyta</taxon>
        <taxon>Tracheophyta</taxon>
        <taxon>Spermatophyta</taxon>
        <taxon>Magnoliopsida</taxon>
        <taxon>eudicotyledons</taxon>
        <taxon>Gunneridae</taxon>
        <taxon>Pentapetalae</taxon>
        <taxon>rosids</taxon>
        <taxon>malvids</taxon>
        <taxon>Malvales</taxon>
        <taxon>Malvaceae</taxon>
        <taxon>Malvoideae</taxon>
        <taxon>Gossypium</taxon>
    </lineage>
</organism>
<reference evidence="1 2" key="1">
    <citation type="submission" date="2015-01" db="EMBL/GenBank/DDBJ databases">
        <title>Genome of allotetraploid Gossypium barbadense reveals genomic plasticity and fiber elongation in cotton evolution.</title>
        <authorList>
            <person name="Chen X."/>
            <person name="Liu X."/>
            <person name="Zhao B."/>
            <person name="Zheng H."/>
            <person name="Hu Y."/>
            <person name="Lu G."/>
            <person name="Yang C."/>
            <person name="Chen J."/>
            <person name="Shan C."/>
            <person name="Zhang L."/>
            <person name="Zhou Y."/>
            <person name="Wang L."/>
            <person name="Guo W."/>
            <person name="Bai Y."/>
            <person name="Ruan J."/>
            <person name="Shangguan X."/>
            <person name="Mao Y."/>
            <person name="Jiang J."/>
            <person name="Zhu Y."/>
            <person name="Lei J."/>
            <person name="Kang H."/>
            <person name="Chen S."/>
            <person name="He X."/>
            <person name="Wang R."/>
            <person name="Wang Y."/>
            <person name="Chen J."/>
            <person name="Wang L."/>
            <person name="Yu S."/>
            <person name="Wang B."/>
            <person name="Wei J."/>
            <person name="Song S."/>
            <person name="Lu X."/>
            <person name="Gao Z."/>
            <person name="Gu W."/>
            <person name="Deng X."/>
            <person name="Ma D."/>
            <person name="Wang S."/>
            <person name="Liang W."/>
            <person name="Fang L."/>
            <person name="Cai C."/>
            <person name="Zhu X."/>
            <person name="Zhou B."/>
            <person name="Zhang Y."/>
            <person name="Chen Z."/>
            <person name="Xu S."/>
            <person name="Zhu R."/>
            <person name="Wang S."/>
            <person name="Zhang T."/>
            <person name="Zhao G."/>
        </authorList>
    </citation>
    <scope>NUCLEOTIDE SEQUENCE [LARGE SCALE GENOMIC DNA]</scope>
    <source>
        <strain evidence="2">cv. Xinhai21</strain>
        <tissue evidence="1">Leaf</tissue>
    </source>
</reference>
<dbReference type="Proteomes" id="UP000239757">
    <property type="component" value="Unassembled WGS sequence"/>
</dbReference>
<evidence type="ECO:0000313" key="2">
    <source>
        <dbReference type="Proteomes" id="UP000239757"/>
    </source>
</evidence>
<proteinExistence type="predicted"/>
<protein>
    <submittedName>
        <fullName evidence="1">Uncharacterized protein</fullName>
    </submittedName>
</protein>
<accession>A0A2P5WBX0</accession>
<dbReference type="AlphaFoldDB" id="A0A2P5WBX0"/>
<evidence type="ECO:0000313" key="1">
    <source>
        <dbReference type="EMBL" id="PPR88579.1"/>
    </source>
</evidence>